<feature type="compositionally biased region" description="Acidic residues" evidence="1">
    <location>
        <begin position="494"/>
        <end position="506"/>
    </location>
</feature>
<dbReference type="Proteomes" id="UP000824058">
    <property type="component" value="Unassembled WGS sequence"/>
</dbReference>
<accession>A0A9D2FW43</accession>
<proteinExistence type="predicted"/>
<dbReference type="InterPro" id="IPR021145">
    <property type="entry name" value="Portal_protein_SPP1_Gp6-like"/>
</dbReference>
<feature type="compositionally biased region" description="Basic and acidic residues" evidence="1">
    <location>
        <begin position="477"/>
        <end position="492"/>
    </location>
</feature>
<feature type="region of interest" description="Disordered" evidence="1">
    <location>
        <begin position="477"/>
        <end position="506"/>
    </location>
</feature>
<dbReference type="Pfam" id="PF05133">
    <property type="entry name" value="SPP1_portal"/>
    <property type="match status" value="1"/>
</dbReference>
<dbReference type="AlphaFoldDB" id="A0A9D2FW43"/>
<evidence type="ECO:0000313" key="3">
    <source>
        <dbReference type="Proteomes" id="UP000824058"/>
    </source>
</evidence>
<organism evidence="2 3">
    <name type="scientific">Candidatus Streptococcus faecavium</name>
    <dbReference type="NCBI Taxonomy" id="2838763"/>
    <lineage>
        <taxon>Bacteria</taxon>
        <taxon>Bacillati</taxon>
        <taxon>Bacillota</taxon>
        <taxon>Bacilli</taxon>
        <taxon>Lactobacillales</taxon>
        <taxon>Streptococcaceae</taxon>
        <taxon>Streptococcus</taxon>
    </lineage>
</organism>
<comment type="caution">
    <text evidence="2">The sequence shown here is derived from an EMBL/GenBank/DDBJ whole genome shotgun (WGS) entry which is preliminary data.</text>
</comment>
<evidence type="ECO:0000256" key="1">
    <source>
        <dbReference type="SAM" id="MobiDB-lite"/>
    </source>
</evidence>
<protein>
    <submittedName>
        <fullName evidence="2">Phage portal protein</fullName>
    </submittedName>
</protein>
<name>A0A9D2FW43_9STRE</name>
<evidence type="ECO:0000313" key="2">
    <source>
        <dbReference type="EMBL" id="HIZ67875.1"/>
    </source>
</evidence>
<reference evidence="2" key="2">
    <citation type="submission" date="2021-04" db="EMBL/GenBank/DDBJ databases">
        <authorList>
            <person name="Gilroy R."/>
        </authorList>
    </citation>
    <scope>NUCLEOTIDE SEQUENCE</scope>
    <source>
        <strain evidence="2">ChiBcolR9-63</strain>
    </source>
</reference>
<dbReference type="NCBIfam" id="TIGR01538">
    <property type="entry name" value="portal_SPP1"/>
    <property type="match status" value="1"/>
</dbReference>
<dbReference type="InterPro" id="IPR006428">
    <property type="entry name" value="Portal_SPP1-type"/>
</dbReference>
<gene>
    <name evidence="2" type="ORF">H9965_05390</name>
</gene>
<sequence length="506" mass="58171">MVKFLSKTRFNSHSNDQIIMLTEDYEAIDFASKKWIEQLKQYINTHKLQVERLKELKRYYLGDNNIKYRPDKTDEFAADNRISSDFAKYITVFEQGYMLGNPVKYTNEDKTLQELIDAFSEQTNEAYHNILIKTDLSIYGRAYELLNPEEDENGDVVLKLYHLAPEQTFVIYDDTYQQKSLLGVNYYDVDYGSGHRKMVVRVYSDDTIYTYVDDNQNEFGLRLVDEPVQHYLKGVPINEFKNNEDRTGAYESVLDDIDAYDLSQSELANFQQNSNDAILVITGNPYTGSDDNDYLEDGRVNPNGRLGVALGFKKAQIAMLDDNPNPGGSQPDAKYLVKQYDSAGAEAYKQRLVNDILRFTFTPDILDNNFSGIQSGESMKYKLMASDNYRSKQERLFKKGLMRRLRLAVNIWKIKGSEATNYHAINQTAVIFNPNLPQNNTEIANIAKSLFGVVSDQTVYELLEQVTGIDAENELKRLKAEEPQEPEPRFDVEVNADDEENSEEAR</sequence>
<reference evidence="2" key="1">
    <citation type="journal article" date="2021" name="PeerJ">
        <title>Extensive microbial diversity within the chicken gut microbiome revealed by metagenomics and culture.</title>
        <authorList>
            <person name="Gilroy R."/>
            <person name="Ravi A."/>
            <person name="Getino M."/>
            <person name="Pursley I."/>
            <person name="Horton D.L."/>
            <person name="Alikhan N.F."/>
            <person name="Baker D."/>
            <person name="Gharbi K."/>
            <person name="Hall N."/>
            <person name="Watson M."/>
            <person name="Adriaenssens E.M."/>
            <person name="Foster-Nyarko E."/>
            <person name="Jarju S."/>
            <person name="Secka A."/>
            <person name="Antonio M."/>
            <person name="Oren A."/>
            <person name="Chaudhuri R.R."/>
            <person name="La Ragione R."/>
            <person name="Hildebrand F."/>
            <person name="Pallen M.J."/>
        </authorList>
    </citation>
    <scope>NUCLEOTIDE SEQUENCE</scope>
    <source>
        <strain evidence="2">ChiBcolR9-63</strain>
    </source>
</reference>
<dbReference type="EMBL" id="DXBD01000038">
    <property type="protein sequence ID" value="HIZ67875.1"/>
    <property type="molecule type" value="Genomic_DNA"/>
</dbReference>